<dbReference type="KEGG" id="dli:dnl_11310"/>
<dbReference type="RefSeq" id="WP_207690699.1">
    <property type="nucleotide sequence ID" value="NZ_CP061799.1"/>
</dbReference>
<keyword evidence="2" id="KW-1185">Reference proteome</keyword>
<accession>A0A975GF72</accession>
<name>A0A975GF72_9BACT</name>
<dbReference type="AlphaFoldDB" id="A0A975GF72"/>
<dbReference type="NCBIfam" id="TIGR04256">
    <property type="entry name" value="GxxExxY"/>
    <property type="match status" value="1"/>
</dbReference>
<dbReference type="Proteomes" id="UP000663720">
    <property type="component" value="Chromosome"/>
</dbReference>
<evidence type="ECO:0000313" key="1">
    <source>
        <dbReference type="EMBL" id="QTA78885.1"/>
    </source>
</evidence>
<evidence type="ECO:0000313" key="2">
    <source>
        <dbReference type="Proteomes" id="UP000663720"/>
    </source>
</evidence>
<reference evidence="1" key="1">
    <citation type="journal article" date="2021" name="Microb. Physiol.">
        <title>Proteogenomic Insights into the Physiology of Marine, Sulfate-Reducing, Filamentous Desulfonema limicola and Desulfonema magnum.</title>
        <authorList>
            <person name="Schnaars V."/>
            <person name="Wohlbrand L."/>
            <person name="Scheve S."/>
            <person name="Hinrichs C."/>
            <person name="Reinhardt R."/>
            <person name="Rabus R."/>
        </authorList>
    </citation>
    <scope>NUCLEOTIDE SEQUENCE</scope>
    <source>
        <strain evidence="1">5ac10</strain>
    </source>
</reference>
<dbReference type="Pfam" id="PF13366">
    <property type="entry name" value="PDDEXK_3"/>
    <property type="match status" value="1"/>
</dbReference>
<gene>
    <name evidence="1" type="ORF">dnl_11310</name>
</gene>
<protein>
    <submittedName>
        <fullName evidence="1">GxxExxY domain-containing protein</fullName>
    </submittedName>
</protein>
<sequence>MNQLNNPITHTIIGCAMAVHNNLGTGFLEVIYQRALTIEMQMHGLEFLREHKMPIFYHNTKIGSRRVDFLVAQQVMVEIKAVRQMDDIHLAQALNYLKVFNIETGLLINFGGTRLEYKRLFRKE</sequence>
<dbReference type="InterPro" id="IPR026350">
    <property type="entry name" value="GxxExxY"/>
</dbReference>
<proteinExistence type="predicted"/>
<dbReference type="EMBL" id="CP061799">
    <property type="protein sequence ID" value="QTA78885.1"/>
    <property type="molecule type" value="Genomic_DNA"/>
</dbReference>
<organism evidence="1 2">
    <name type="scientific">Desulfonema limicola</name>
    <dbReference type="NCBI Taxonomy" id="45656"/>
    <lineage>
        <taxon>Bacteria</taxon>
        <taxon>Pseudomonadati</taxon>
        <taxon>Thermodesulfobacteriota</taxon>
        <taxon>Desulfobacteria</taxon>
        <taxon>Desulfobacterales</taxon>
        <taxon>Desulfococcaceae</taxon>
        <taxon>Desulfonema</taxon>
    </lineage>
</organism>